<evidence type="ECO:0000313" key="2">
    <source>
        <dbReference type="Proteomes" id="UP001152795"/>
    </source>
</evidence>
<name>A0A7D9IXX6_PARCT</name>
<keyword evidence="2" id="KW-1185">Reference proteome</keyword>
<gene>
    <name evidence="1" type="ORF">PACLA_8A057010</name>
</gene>
<evidence type="ECO:0000313" key="1">
    <source>
        <dbReference type="EMBL" id="CAB4015746.1"/>
    </source>
</evidence>
<dbReference type="CDD" id="cd09275">
    <property type="entry name" value="RNase_HI_RT_DIRS1"/>
    <property type="match status" value="1"/>
</dbReference>
<dbReference type="PANTHER" id="PTHR33050:SF7">
    <property type="entry name" value="RIBONUCLEASE H"/>
    <property type="match status" value="1"/>
</dbReference>
<reference evidence="1" key="1">
    <citation type="submission" date="2020-04" db="EMBL/GenBank/DDBJ databases">
        <authorList>
            <person name="Alioto T."/>
            <person name="Alioto T."/>
            <person name="Gomez Garrido J."/>
        </authorList>
    </citation>
    <scope>NUCLEOTIDE SEQUENCE</scope>
    <source>
        <strain evidence="1">A484AB</strain>
    </source>
</reference>
<accession>A0A7D9IXX6</accession>
<dbReference type="Gene3D" id="3.10.10.10">
    <property type="entry name" value="HIV Type 1 Reverse Transcriptase, subunit A, domain 1"/>
    <property type="match status" value="1"/>
</dbReference>
<dbReference type="OrthoDB" id="6140514at2759"/>
<dbReference type="Pfam" id="PF00078">
    <property type="entry name" value="RVT_1"/>
    <property type="match status" value="1"/>
</dbReference>
<protein>
    <submittedName>
        <fullName evidence="1">Transposon Tf2-6 poly</fullName>
    </submittedName>
</protein>
<comment type="caution">
    <text evidence="1">The sequence shown here is derived from an EMBL/GenBank/DDBJ whole genome shotgun (WGS) entry which is preliminary data.</text>
</comment>
<dbReference type="CDD" id="cd03714">
    <property type="entry name" value="RT_DIRS1"/>
    <property type="match status" value="1"/>
</dbReference>
<dbReference type="InterPro" id="IPR043128">
    <property type="entry name" value="Rev_trsase/Diguanyl_cyclase"/>
</dbReference>
<dbReference type="PROSITE" id="PS50878">
    <property type="entry name" value="RT_POL"/>
    <property type="match status" value="1"/>
</dbReference>
<dbReference type="Gene3D" id="3.30.70.270">
    <property type="match status" value="1"/>
</dbReference>
<dbReference type="Proteomes" id="UP001152795">
    <property type="component" value="Unassembled WGS sequence"/>
</dbReference>
<dbReference type="InterPro" id="IPR043502">
    <property type="entry name" value="DNA/RNA_pol_sf"/>
</dbReference>
<proteinExistence type="predicted"/>
<dbReference type="InterPro" id="IPR000477">
    <property type="entry name" value="RT_dom"/>
</dbReference>
<sequence length="649" mass="73647">MVTGTTIDFEHVPVQSRPPAIQTFSDPEVQITETELSKLLSKGVIKKVEREKCDFLSPIFLKAKKDGSYRLILNLKALNKNITYQHFKMDTLLSVVKLMRPNCFMATIDLKDAYYSVPVSEKHQKFLKFHWKGTYYKFTCFPNGLCFCPRKFTKLIKPIHSSLRLQGHLFAGYIDDNYNQGDTYQECLTTVLETVKLVTELGFCVHPEKSCLIPSQEIIFLGNVLNSVTMTITLTDEKKQKIVKACKALQRQQNHTIREVSKVIGLMVSSFSAVMYGPLYYRQLERDKSLAVKDHKGNYDAPMALSPVARIELQWWVDNIDKAFNVINHEPPSITINTDASKIGWGGVLDGTTCGGHWSPQESEEHINCLELRAALFSIQSLTPDRSNTHIRLKIDNTTAVAAINHMGTSHSIQCNNVALDIWQWCISKQIWVSAEHIPGKYNIVADKESREISTSNEWMLNPTLLHQALDKLQVNPDIDMFASRLNAQFPRYIAYRPDPGAQSIDAFSAQWNTFQGYYFPPFSVISKVLQKLEQDKATGVIVIPKWPTQMWYSMAMRMLISCPVLLQHSARLLLLPSHPQETHPLHKKLDLLVCHLSGDSCKQVDFQQQLQTFSCVPGGMELKNNTKPTLHSGKTTATPKGLVQFQLL</sequence>
<dbReference type="InterPro" id="IPR052055">
    <property type="entry name" value="Hepadnavirus_pol/RT"/>
</dbReference>
<dbReference type="EMBL" id="CACRXK020008828">
    <property type="protein sequence ID" value="CAB4015746.1"/>
    <property type="molecule type" value="Genomic_DNA"/>
</dbReference>
<organism evidence="1 2">
    <name type="scientific">Paramuricea clavata</name>
    <name type="common">Red gorgonian</name>
    <name type="synonym">Violescent sea-whip</name>
    <dbReference type="NCBI Taxonomy" id="317549"/>
    <lineage>
        <taxon>Eukaryota</taxon>
        <taxon>Metazoa</taxon>
        <taxon>Cnidaria</taxon>
        <taxon>Anthozoa</taxon>
        <taxon>Octocorallia</taxon>
        <taxon>Malacalcyonacea</taxon>
        <taxon>Plexauridae</taxon>
        <taxon>Paramuricea</taxon>
    </lineage>
</organism>
<dbReference type="SUPFAM" id="SSF56672">
    <property type="entry name" value="DNA/RNA polymerases"/>
    <property type="match status" value="1"/>
</dbReference>
<dbReference type="PANTHER" id="PTHR33050">
    <property type="entry name" value="REVERSE TRANSCRIPTASE DOMAIN-CONTAINING PROTEIN"/>
    <property type="match status" value="1"/>
</dbReference>
<dbReference type="AlphaFoldDB" id="A0A7D9IXX6"/>